<feature type="domain" description="ATP synthase F1 complex delta/epsilon subunit N-terminal" evidence="6">
    <location>
        <begin position="6"/>
        <end position="85"/>
    </location>
</feature>
<dbReference type="PANTHER" id="PTHR13822">
    <property type="entry name" value="ATP SYNTHASE DELTA/EPSILON CHAIN"/>
    <property type="match status" value="1"/>
</dbReference>
<keyword evidence="4 5" id="KW-0406">Ion transport</keyword>
<dbReference type="CDD" id="cd12152">
    <property type="entry name" value="F1-ATPase_delta"/>
    <property type="match status" value="1"/>
</dbReference>
<protein>
    <recommendedName>
        <fullName evidence="4">ATP synthase epsilon chain</fullName>
    </recommendedName>
    <alternativeName>
        <fullName evidence="4">ATP synthase F1 sector epsilon subunit</fullName>
    </alternativeName>
    <alternativeName>
        <fullName evidence="4">F-ATPase epsilon subunit</fullName>
    </alternativeName>
</protein>
<comment type="function">
    <text evidence="4">Produces ATP from ADP in the presence of a proton gradient across the membrane.</text>
</comment>
<evidence type="ECO:0000259" key="6">
    <source>
        <dbReference type="Pfam" id="PF02823"/>
    </source>
</evidence>
<sequence length="140" mass="14948">MERPPLHVEVVSADRLVWSGDSVNVIARTVEGDVGILPGHEPLMALLVPCAVEIVTDDGRSETIAVDGGYISVAHGRVSILAERAHLGHEVGLDEAQQQAATLEAKALQGRADDDELHHLRILQAQIVAGEAYASHTSEH</sequence>
<dbReference type="NCBIfam" id="NF009977">
    <property type="entry name" value="PRK13442.1"/>
    <property type="match status" value="1"/>
</dbReference>
<keyword evidence="4" id="KW-1003">Cell membrane</keyword>
<keyword evidence="4 5" id="KW-0813">Transport</keyword>
<evidence type="ECO:0000256" key="5">
    <source>
        <dbReference type="RuleBase" id="RU003656"/>
    </source>
</evidence>
<keyword evidence="2 4" id="KW-0139">CF(1)</keyword>
<dbReference type="InterPro" id="IPR020546">
    <property type="entry name" value="ATP_synth_F1_dsu/esu_N"/>
</dbReference>
<keyword evidence="3 4" id="KW-0066">ATP synthesis</keyword>
<comment type="subunit">
    <text evidence="4 5">F-type ATPases have 2 components, CF(1) - the catalytic core - and CF(0) - the membrane proton channel. CF(1) has five subunits: alpha(3), beta(3), gamma(1), delta(1), epsilon(1). CF(0) has three main subunits: a, b and c.</text>
</comment>
<evidence type="ECO:0000256" key="1">
    <source>
        <dbReference type="ARBA" id="ARBA00004184"/>
    </source>
</evidence>
<comment type="subcellular location">
    <subcellularLocation>
        <location evidence="4">Cell membrane</location>
        <topology evidence="4">Peripheral membrane protein</topology>
    </subcellularLocation>
    <subcellularLocation>
        <location evidence="1">Endomembrane system</location>
        <topology evidence="1">Peripheral membrane protein</topology>
    </subcellularLocation>
</comment>
<dbReference type="Pfam" id="PF02823">
    <property type="entry name" value="ATP-synt_DE_N"/>
    <property type="match status" value="1"/>
</dbReference>
<comment type="similarity">
    <text evidence="4 5">Belongs to the ATPase epsilon chain family.</text>
</comment>
<keyword evidence="8" id="KW-1185">Reference proteome</keyword>
<evidence type="ECO:0000313" key="7">
    <source>
        <dbReference type="EMBL" id="QXT64074.1"/>
    </source>
</evidence>
<evidence type="ECO:0000256" key="3">
    <source>
        <dbReference type="ARBA" id="ARBA00023310"/>
    </source>
</evidence>
<gene>
    <name evidence="4" type="primary">atpC</name>
    <name evidence="7" type="ORF">KDB89_06375</name>
</gene>
<evidence type="ECO:0000313" key="8">
    <source>
        <dbReference type="Proteomes" id="UP000824504"/>
    </source>
</evidence>
<dbReference type="InterPro" id="IPR001469">
    <property type="entry name" value="ATP_synth_F1_dsu/esu"/>
</dbReference>
<name>A0ABX8SMB3_9ACTN</name>
<evidence type="ECO:0000256" key="4">
    <source>
        <dbReference type="HAMAP-Rule" id="MF_00530"/>
    </source>
</evidence>
<accession>A0ABX8SMB3</accession>
<dbReference type="RefSeq" id="WP_219083997.1">
    <property type="nucleotide sequence ID" value="NZ_CP079216.1"/>
</dbReference>
<dbReference type="PANTHER" id="PTHR13822:SF10">
    <property type="entry name" value="ATP SYNTHASE EPSILON CHAIN, CHLOROPLASTIC"/>
    <property type="match status" value="1"/>
</dbReference>
<dbReference type="HAMAP" id="MF_00530">
    <property type="entry name" value="ATP_synth_epsil_bac"/>
    <property type="match status" value="1"/>
</dbReference>
<organism evidence="7 8">
    <name type="scientific">Tessaracoccus palaemonis</name>
    <dbReference type="NCBI Taxonomy" id="2829499"/>
    <lineage>
        <taxon>Bacteria</taxon>
        <taxon>Bacillati</taxon>
        <taxon>Actinomycetota</taxon>
        <taxon>Actinomycetes</taxon>
        <taxon>Propionibacteriales</taxon>
        <taxon>Propionibacteriaceae</taxon>
        <taxon>Tessaracoccus</taxon>
    </lineage>
</organism>
<dbReference type="EMBL" id="CP079216">
    <property type="protein sequence ID" value="QXT64074.1"/>
    <property type="molecule type" value="Genomic_DNA"/>
</dbReference>
<dbReference type="Proteomes" id="UP000824504">
    <property type="component" value="Chromosome"/>
</dbReference>
<reference evidence="7 8" key="1">
    <citation type="submission" date="2021-07" db="EMBL/GenBank/DDBJ databases">
        <title>complete genome sequencing of Tessaracoccus sp.J1M15.</title>
        <authorList>
            <person name="Bae J.-W."/>
            <person name="Kim D.-y."/>
        </authorList>
    </citation>
    <scope>NUCLEOTIDE SEQUENCE [LARGE SCALE GENOMIC DNA]</scope>
    <source>
        <strain evidence="7 8">J1M15</strain>
    </source>
</reference>
<keyword evidence="4" id="KW-0375">Hydrogen ion transport</keyword>
<dbReference type="NCBIfam" id="TIGR01216">
    <property type="entry name" value="ATP_synt_epsi"/>
    <property type="match status" value="1"/>
</dbReference>
<proteinExistence type="inferred from homology"/>
<evidence type="ECO:0000256" key="2">
    <source>
        <dbReference type="ARBA" id="ARBA00023196"/>
    </source>
</evidence>
<keyword evidence="4" id="KW-0472">Membrane</keyword>